<gene>
    <name evidence="2" type="ORF">llap_5585</name>
</gene>
<dbReference type="AlphaFoldDB" id="A0A2I0UDI2"/>
<feature type="compositionally biased region" description="Basic and acidic residues" evidence="1">
    <location>
        <begin position="1"/>
        <end position="37"/>
    </location>
</feature>
<sequence length="92" mass="9972">MNGVIKQDRSDHKSAPSGNEEEKASREKAASEVRDGTKLQPPPFAERKNDNLVFSKIASDQCIREQNLAWASASVICGSLVMGPETSLPGRC</sequence>
<dbReference type="EMBL" id="KZ505849">
    <property type="protein sequence ID" value="PKU44108.1"/>
    <property type="molecule type" value="Genomic_DNA"/>
</dbReference>
<dbReference type="Proteomes" id="UP000233556">
    <property type="component" value="Unassembled WGS sequence"/>
</dbReference>
<accession>A0A2I0UDI2</accession>
<reference evidence="3" key="2">
    <citation type="submission" date="2017-12" db="EMBL/GenBank/DDBJ databases">
        <title>Genome sequence of the Bar-tailed Godwit (Limosa lapponica baueri).</title>
        <authorList>
            <person name="Lima N.C.B."/>
            <person name="Parody-Merino A.M."/>
            <person name="Battley P.F."/>
            <person name="Fidler A.E."/>
            <person name="Prosdocimi F."/>
        </authorList>
    </citation>
    <scope>NUCLEOTIDE SEQUENCE [LARGE SCALE GENOMIC DNA]</scope>
</reference>
<dbReference type="OrthoDB" id="9398226at2759"/>
<keyword evidence="3" id="KW-1185">Reference proteome</keyword>
<evidence type="ECO:0000313" key="3">
    <source>
        <dbReference type="Proteomes" id="UP000233556"/>
    </source>
</evidence>
<evidence type="ECO:0000256" key="1">
    <source>
        <dbReference type="SAM" id="MobiDB-lite"/>
    </source>
</evidence>
<reference evidence="3" key="1">
    <citation type="submission" date="2017-11" db="EMBL/GenBank/DDBJ databases">
        <authorList>
            <person name="Lima N.C."/>
            <person name="Parody-Merino A.M."/>
            <person name="Battley P.F."/>
            <person name="Fidler A.E."/>
            <person name="Prosdocimi F."/>
        </authorList>
    </citation>
    <scope>NUCLEOTIDE SEQUENCE [LARGE SCALE GENOMIC DNA]</scope>
</reference>
<evidence type="ECO:0000313" key="2">
    <source>
        <dbReference type="EMBL" id="PKU44108.1"/>
    </source>
</evidence>
<organism evidence="2 3">
    <name type="scientific">Limosa lapponica baueri</name>
    <dbReference type="NCBI Taxonomy" id="1758121"/>
    <lineage>
        <taxon>Eukaryota</taxon>
        <taxon>Metazoa</taxon>
        <taxon>Chordata</taxon>
        <taxon>Craniata</taxon>
        <taxon>Vertebrata</taxon>
        <taxon>Euteleostomi</taxon>
        <taxon>Archelosauria</taxon>
        <taxon>Archosauria</taxon>
        <taxon>Dinosauria</taxon>
        <taxon>Saurischia</taxon>
        <taxon>Theropoda</taxon>
        <taxon>Coelurosauria</taxon>
        <taxon>Aves</taxon>
        <taxon>Neognathae</taxon>
        <taxon>Neoaves</taxon>
        <taxon>Charadriiformes</taxon>
        <taxon>Scolopacidae</taxon>
        <taxon>Limosa</taxon>
    </lineage>
</organism>
<protein>
    <submittedName>
        <fullName evidence="2">Myocardin isoform x1</fullName>
    </submittedName>
</protein>
<name>A0A2I0UDI2_LIMLA</name>
<proteinExistence type="predicted"/>
<feature type="region of interest" description="Disordered" evidence="1">
    <location>
        <begin position="1"/>
        <end position="49"/>
    </location>
</feature>